<evidence type="ECO:0000313" key="3">
    <source>
        <dbReference type="Proteomes" id="UP001470230"/>
    </source>
</evidence>
<evidence type="ECO:0000313" key="2">
    <source>
        <dbReference type="EMBL" id="KAK8892544.1"/>
    </source>
</evidence>
<dbReference type="InterPro" id="IPR011009">
    <property type="entry name" value="Kinase-like_dom_sf"/>
</dbReference>
<organism evidence="2 3">
    <name type="scientific">Tritrichomonas musculus</name>
    <dbReference type="NCBI Taxonomy" id="1915356"/>
    <lineage>
        <taxon>Eukaryota</taxon>
        <taxon>Metamonada</taxon>
        <taxon>Parabasalia</taxon>
        <taxon>Tritrichomonadida</taxon>
        <taxon>Tritrichomonadidae</taxon>
        <taxon>Tritrichomonas</taxon>
    </lineage>
</organism>
<dbReference type="Proteomes" id="UP001470230">
    <property type="component" value="Unassembled WGS sequence"/>
</dbReference>
<evidence type="ECO:0000259" key="1">
    <source>
        <dbReference type="PROSITE" id="PS50011"/>
    </source>
</evidence>
<dbReference type="Pfam" id="PF00069">
    <property type="entry name" value="Pkinase"/>
    <property type="match status" value="1"/>
</dbReference>
<proteinExistence type="predicted"/>
<dbReference type="InterPro" id="IPR000719">
    <property type="entry name" value="Prot_kinase_dom"/>
</dbReference>
<dbReference type="EMBL" id="JAPFFF010000004">
    <property type="protein sequence ID" value="KAK8892544.1"/>
    <property type="molecule type" value="Genomic_DNA"/>
</dbReference>
<dbReference type="PIRSF" id="PIRSF000654">
    <property type="entry name" value="Integrin-linked_kinase"/>
    <property type="match status" value="1"/>
</dbReference>
<dbReference type="PANTHER" id="PTHR44329">
    <property type="entry name" value="SERINE/THREONINE-PROTEIN KINASE TNNI3K-RELATED"/>
    <property type="match status" value="1"/>
</dbReference>
<dbReference type="InterPro" id="IPR051681">
    <property type="entry name" value="Ser/Thr_Kinases-Pseudokinases"/>
</dbReference>
<dbReference type="SUPFAM" id="SSF56112">
    <property type="entry name" value="Protein kinase-like (PK-like)"/>
    <property type="match status" value="1"/>
</dbReference>
<comment type="caution">
    <text evidence="2">The sequence shown here is derived from an EMBL/GenBank/DDBJ whole genome shotgun (WGS) entry which is preliminary data.</text>
</comment>
<protein>
    <recommendedName>
        <fullName evidence="1">Protein kinase domain-containing protein</fullName>
    </recommendedName>
</protein>
<dbReference type="PROSITE" id="PS50011">
    <property type="entry name" value="PROTEIN_KINASE_DOM"/>
    <property type="match status" value="1"/>
</dbReference>
<feature type="domain" description="Protein kinase" evidence="1">
    <location>
        <begin position="17"/>
        <end position="266"/>
    </location>
</feature>
<accession>A0ABR2KN45</accession>
<name>A0ABR2KN45_9EUKA</name>
<reference evidence="2 3" key="1">
    <citation type="submission" date="2024-04" db="EMBL/GenBank/DDBJ databases">
        <title>Tritrichomonas musculus Genome.</title>
        <authorList>
            <person name="Alves-Ferreira E."/>
            <person name="Grigg M."/>
            <person name="Lorenzi H."/>
            <person name="Galac M."/>
        </authorList>
    </citation>
    <scope>NUCLEOTIDE SEQUENCE [LARGE SCALE GENOMIC DNA]</scope>
    <source>
        <strain evidence="2 3">EAF2021</strain>
    </source>
</reference>
<sequence length="314" mass="37026">MYSQIVLREHILDRKDFMLCEKIKQGGFDNVVLIENITTHVKYAAKVLKADIFNQEMIDQEIYLRIKANHSTINKFVGFIDYDPQTVILVMKKSQNDSLMDVFTSKKILNNTTRQIILVGIAYSMAHLHKNMIYHRSLTPECILLDKNYYPNITDFEFEKPLSRYFKIPIYSAPEYLKDKEFKDKSDVYSFGLIMYQIITNQDPFPEVMSGKMSEVEFKFKVINANLRPKIPEEFNYSIADLLSKCWSGDADERPSFNEIYQKLYYDFNYHLDNVDTVNLFRYVSAIEMDSKEEVKLIQKAHNYKLNNSKFQST</sequence>
<dbReference type="Gene3D" id="1.10.510.10">
    <property type="entry name" value="Transferase(Phosphotransferase) domain 1"/>
    <property type="match status" value="1"/>
</dbReference>
<keyword evidence="3" id="KW-1185">Reference proteome</keyword>
<gene>
    <name evidence="2" type="ORF">M9Y10_029777</name>
</gene>